<evidence type="ECO:0000256" key="5">
    <source>
        <dbReference type="ARBA" id="ARBA00023136"/>
    </source>
</evidence>
<protein>
    <submittedName>
        <fullName evidence="7">Putative amino acid permease</fullName>
    </submittedName>
</protein>
<feature type="transmembrane region" description="Helical" evidence="6">
    <location>
        <begin position="169"/>
        <end position="189"/>
    </location>
</feature>
<proteinExistence type="predicted"/>
<feature type="transmembrane region" description="Helical" evidence="6">
    <location>
        <begin position="53"/>
        <end position="76"/>
    </location>
</feature>
<reference evidence="7" key="1">
    <citation type="journal article" date="2003" name="J. Bacteriol.">
        <title>Sequence of the 165-kilobase catabolic plasmid pAO1 from Arthrobacter nicotinovorans and identification of a pAO1-dependent nicotine uptake system.</title>
        <authorList>
            <person name="Igloi G.L."/>
            <person name="Brandsch R."/>
        </authorList>
    </citation>
    <scope>NUCLEOTIDE SEQUENCE [LARGE SCALE GENOMIC DNA]</scope>
    <source>
        <strain evidence="7">ATCC 49919</strain>
        <plasmid evidence="7">pAO1</plasmid>
    </source>
</reference>
<feature type="transmembrane region" description="Helical" evidence="6">
    <location>
        <begin position="325"/>
        <end position="347"/>
    </location>
</feature>
<evidence type="ECO:0000313" key="7">
    <source>
        <dbReference type="EMBL" id="CAD47969.1"/>
    </source>
</evidence>
<keyword evidence="3 6" id="KW-0812">Transmembrane</keyword>
<feature type="transmembrane region" description="Helical" evidence="6">
    <location>
        <begin position="401"/>
        <end position="425"/>
    </location>
</feature>
<feature type="transmembrane region" description="Helical" evidence="6">
    <location>
        <begin position="82"/>
        <end position="104"/>
    </location>
</feature>
<evidence type="ECO:0000256" key="4">
    <source>
        <dbReference type="ARBA" id="ARBA00022989"/>
    </source>
</evidence>
<feature type="transmembrane region" description="Helical" evidence="6">
    <location>
        <begin position="196"/>
        <end position="216"/>
    </location>
</feature>
<feature type="transmembrane region" description="Helical" evidence="6">
    <location>
        <begin position="124"/>
        <end position="157"/>
    </location>
</feature>
<keyword evidence="2" id="KW-1003">Cell membrane</keyword>
<comment type="subcellular location">
    <subcellularLocation>
        <location evidence="1">Cell membrane</location>
        <topology evidence="1">Multi-pass membrane protein</topology>
    </subcellularLocation>
</comment>
<dbReference type="InterPro" id="IPR002293">
    <property type="entry name" value="AA/rel_permease1"/>
</dbReference>
<dbReference type="RefSeq" id="WP_016359480.1">
    <property type="nucleotide sequence ID" value="NC_021229.1"/>
</dbReference>
<keyword evidence="4 6" id="KW-1133">Transmembrane helix</keyword>
<dbReference type="PANTHER" id="PTHR42770">
    <property type="entry name" value="AMINO ACID TRANSPORTER-RELATED"/>
    <property type="match status" value="1"/>
</dbReference>
<evidence type="ECO:0000256" key="2">
    <source>
        <dbReference type="ARBA" id="ARBA00022475"/>
    </source>
</evidence>
<feature type="transmembrane region" description="Helical" evidence="6">
    <location>
        <begin position="236"/>
        <end position="258"/>
    </location>
</feature>
<dbReference type="InterPro" id="IPR050367">
    <property type="entry name" value="APC_superfamily"/>
</dbReference>
<evidence type="ECO:0000256" key="3">
    <source>
        <dbReference type="ARBA" id="ARBA00022692"/>
    </source>
</evidence>
<geneLocation type="plasmid" evidence="7">
    <name>pAO1</name>
</geneLocation>
<dbReference type="GO" id="GO:0022857">
    <property type="term" value="F:transmembrane transporter activity"/>
    <property type="evidence" value="ECO:0007669"/>
    <property type="project" value="InterPro"/>
</dbReference>
<feature type="transmembrane region" description="Helical" evidence="6">
    <location>
        <begin position="434"/>
        <end position="453"/>
    </location>
</feature>
<feature type="transmembrane region" description="Helical" evidence="6">
    <location>
        <begin position="465"/>
        <end position="485"/>
    </location>
</feature>
<dbReference type="GeneID" id="84020311"/>
<name>Q8GAG2_PAENI</name>
<organism evidence="7">
    <name type="scientific">Paenarthrobacter nicotinovorans</name>
    <name type="common">Arthrobacter nicotinovorans</name>
    <dbReference type="NCBI Taxonomy" id="29320"/>
    <lineage>
        <taxon>Bacteria</taxon>
        <taxon>Bacillati</taxon>
        <taxon>Actinomycetota</taxon>
        <taxon>Actinomycetes</taxon>
        <taxon>Micrococcales</taxon>
        <taxon>Micrococcaceae</taxon>
        <taxon>Paenarthrobacter</taxon>
    </lineage>
</organism>
<keyword evidence="5 6" id="KW-0472">Membrane</keyword>
<dbReference type="GO" id="GO:0005886">
    <property type="term" value="C:plasma membrane"/>
    <property type="evidence" value="ECO:0007669"/>
    <property type="project" value="UniProtKB-SubCell"/>
</dbReference>
<reference evidence="7" key="2">
    <citation type="journal article" date="2013" name="J. Mol. Evol.">
        <title>pAO1 of Arthrobacter nicotinovorans and the spread of catabolic traits by horizontal gene transfer in gram-positive soil bacteria.</title>
        <authorList>
            <person name="Mihasan M."/>
            <person name="Brandsch R."/>
        </authorList>
    </citation>
    <scope>NUCLEOTIDE SEQUENCE [LARGE SCALE GENOMIC DNA]</scope>
    <source>
        <strain evidence="7">ATCC 49919</strain>
        <plasmid evidence="7">pAO1</plasmid>
    </source>
</reference>
<dbReference type="Pfam" id="PF13520">
    <property type="entry name" value="AA_permease_2"/>
    <property type="match status" value="1"/>
</dbReference>
<dbReference type="PANTHER" id="PTHR42770:SF7">
    <property type="entry name" value="MEMBRANE PROTEIN"/>
    <property type="match status" value="1"/>
</dbReference>
<evidence type="ECO:0000256" key="1">
    <source>
        <dbReference type="ARBA" id="ARBA00004651"/>
    </source>
</evidence>
<evidence type="ECO:0000256" key="6">
    <source>
        <dbReference type="SAM" id="Phobius"/>
    </source>
</evidence>
<keyword evidence="7" id="KW-0614">Plasmid</keyword>
<feature type="transmembrane region" description="Helical" evidence="6">
    <location>
        <begin position="270"/>
        <end position="290"/>
    </location>
</feature>
<dbReference type="PIRSF" id="PIRSF006060">
    <property type="entry name" value="AA_transporter"/>
    <property type="match status" value="1"/>
</dbReference>
<dbReference type="Gene3D" id="1.20.1740.10">
    <property type="entry name" value="Amino acid/polyamine transporter I"/>
    <property type="match status" value="1"/>
</dbReference>
<dbReference type="EMBL" id="AJ507836">
    <property type="protein sequence ID" value="CAD47969.1"/>
    <property type="molecule type" value="Genomic_DNA"/>
</dbReference>
<accession>Q8GAG2</accession>
<dbReference type="AlphaFoldDB" id="Q8GAG2"/>
<sequence length="497" mass="51904">MAKRLLELFERRIALQVSSSESQREAVGPQTGRTGGDIANPGLQLGHLTGRQVMGLSIASFVPAVGLAQVPAYLAAYSGRSSWLAMAASVVAFTLIGLFITVFARRFIGTGSLYSYIRHAFGSWSTLVIAAAMIPGYIVAIMSLIVGVGVFFGSFLVSVGVANAAGPGIQLLIYVLATLVAMTIAYRGIDLSVRSSVILTVISLPVMLVITIATAFSGNVDLAGQFSLNDFTLNSFLQGLAIGSAYFIGFEGSAALGAETKNPNRNIPRAIIVIPVGIGLFYLAGTVIQVPTLVSAADKLALGISPNAVLAEAAGVGFLSNVSDLVLAVAIFASLIGFFNYGSRVVASAASDGLLPSSLVKVNKLHKSPGAAIAFIGVPSLIGPALLLWLTPASPLEINGYIATLLVYFWVIPYFLICIGGAILLNRTKGSRSFIVNVGAALASATVLWLYLNGIINPGPAPLNALPYVMIGTFVVFLIALVVSIRSKEKKRVPAQR</sequence>
<feature type="transmembrane region" description="Helical" evidence="6">
    <location>
        <begin position="368"/>
        <end position="389"/>
    </location>
</feature>